<dbReference type="SUPFAM" id="SSF56281">
    <property type="entry name" value="Metallo-hydrolase/oxidoreductase"/>
    <property type="match status" value="1"/>
</dbReference>
<reference evidence="6 7" key="1">
    <citation type="submission" date="2013-12" db="EMBL/GenBank/DDBJ databases">
        <authorList>
            <consortium name="DOE Joint Genome Institute"/>
            <person name="Smidt H."/>
            <person name="Huntemann M."/>
            <person name="Han J."/>
            <person name="Chen A."/>
            <person name="Kyrpides N."/>
            <person name="Mavromatis K."/>
            <person name="Markowitz V."/>
            <person name="Palaniappan K."/>
            <person name="Ivanova N."/>
            <person name="Schaumberg A."/>
            <person name="Pati A."/>
            <person name="Liolios K."/>
            <person name="Nordberg H.P."/>
            <person name="Cantor M.N."/>
            <person name="Hua S.X."/>
            <person name="Woyke T."/>
        </authorList>
    </citation>
    <scope>NUCLEOTIDE SEQUENCE [LARGE SCALE GENOMIC DNA]</scope>
    <source>
        <strain evidence="7">DSM 15288</strain>
    </source>
</reference>
<evidence type="ECO:0000256" key="1">
    <source>
        <dbReference type="ARBA" id="ARBA00001947"/>
    </source>
</evidence>
<dbReference type="OrthoDB" id="9802248at2"/>
<protein>
    <submittedName>
        <fullName evidence="6">Beta-lactamase</fullName>
    </submittedName>
</protein>
<dbReference type="Proteomes" id="UP000010847">
    <property type="component" value="Chromosome"/>
</dbReference>
<dbReference type="RefSeq" id="WP_006715997.1">
    <property type="nucleotide sequence ID" value="NZ_CP007032.1"/>
</dbReference>
<evidence type="ECO:0000259" key="5">
    <source>
        <dbReference type="SMART" id="SM00849"/>
    </source>
</evidence>
<sequence length="208" mass="22274">MIESGAMGIMGANCYIMSCPETKKAVVIDPGAEGDKIYHWVLEKGYHVEFILLTHGHFDHIGAVEELRNALKAKVGIHAGDADMLTEGRKNLSSISGSLNSSIQTKPADFLLEDGQTILIGNMTVRVIATPGHTLGGVCFLTSEGLISGDTLFQGSIGRTDFPGGSLEQLLDGIKQKLLVLPEETQVFPGHGEATTIGREKRSNPFLV</sequence>
<gene>
    <name evidence="6" type="ORF">DESME_10790</name>
</gene>
<dbReference type="InterPro" id="IPR001279">
    <property type="entry name" value="Metallo-B-lactamas"/>
</dbReference>
<comment type="cofactor">
    <cofactor evidence="1">
        <name>Zn(2+)</name>
        <dbReference type="ChEBI" id="CHEBI:29105"/>
    </cofactor>
</comment>
<dbReference type="GO" id="GO:0046872">
    <property type="term" value="F:metal ion binding"/>
    <property type="evidence" value="ECO:0007669"/>
    <property type="project" value="UniProtKB-KW"/>
</dbReference>
<organism evidence="6 7">
    <name type="scientific">Desulfitobacterium metallireducens DSM 15288</name>
    <dbReference type="NCBI Taxonomy" id="871968"/>
    <lineage>
        <taxon>Bacteria</taxon>
        <taxon>Bacillati</taxon>
        <taxon>Bacillota</taxon>
        <taxon>Clostridia</taxon>
        <taxon>Eubacteriales</taxon>
        <taxon>Desulfitobacteriaceae</taxon>
        <taxon>Desulfitobacterium</taxon>
    </lineage>
</organism>
<dbReference type="PANTHER" id="PTHR46233">
    <property type="entry name" value="HYDROXYACYLGLUTATHIONE HYDROLASE GLOC"/>
    <property type="match status" value="1"/>
</dbReference>
<evidence type="ECO:0000256" key="2">
    <source>
        <dbReference type="ARBA" id="ARBA00022723"/>
    </source>
</evidence>
<feature type="domain" description="Metallo-beta-lactamase" evidence="5">
    <location>
        <begin position="11"/>
        <end position="191"/>
    </location>
</feature>
<dbReference type="PANTHER" id="PTHR46233:SF3">
    <property type="entry name" value="HYDROXYACYLGLUTATHIONE HYDROLASE GLOC"/>
    <property type="match status" value="1"/>
</dbReference>
<name>W0E9L9_9FIRM</name>
<dbReference type="KEGG" id="dmt:DESME_10790"/>
<accession>W0E9L9</accession>
<dbReference type="AlphaFoldDB" id="W0E9L9"/>
<dbReference type="InterPro" id="IPR036866">
    <property type="entry name" value="RibonucZ/Hydroxyglut_hydro"/>
</dbReference>
<dbReference type="STRING" id="871968.DESME_10790"/>
<dbReference type="GO" id="GO:0016787">
    <property type="term" value="F:hydrolase activity"/>
    <property type="evidence" value="ECO:0007669"/>
    <property type="project" value="UniProtKB-KW"/>
</dbReference>
<dbReference type="Gene3D" id="3.60.15.10">
    <property type="entry name" value="Ribonuclease Z/Hydroxyacylglutathione hydrolase-like"/>
    <property type="match status" value="1"/>
</dbReference>
<dbReference type="InterPro" id="IPR051453">
    <property type="entry name" value="MBL_Glyoxalase_II"/>
</dbReference>
<dbReference type="CDD" id="cd06262">
    <property type="entry name" value="metallo-hydrolase-like_MBL-fold"/>
    <property type="match status" value="1"/>
</dbReference>
<keyword evidence="7" id="KW-1185">Reference proteome</keyword>
<dbReference type="Pfam" id="PF00753">
    <property type="entry name" value="Lactamase_B"/>
    <property type="match status" value="1"/>
</dbReference>
<evidence type="ECO:0000313" key="6">
    <source>
        <dbReference type="EMBL" id="AHF07462.1"/>
    </source>
</evidence>
<proteinExistence type="predicted"/>
<keyword evidence="4" id="KW-0862">Zinc</keyword>
<dbReference type="SMART" id="SM00849">
    <property type="entry name" value="Lactamase_B"/>
    <property type="match status" value="1"/>
</dbReference>
<evidence type="ECO:0000313" key="7">
    <source>
        <dbReference type="Proteomes" id="UP000010847"/>
    </source>
</evidence>
<evidence type="ECO:0000256" key="4">
    <source>
        <dbReference type="ARBA" id="ARBA00022833"/>
    </source>
</evidence>
<keyword evidence="2" id="KW-0479">Metal-binding</keyword>
<dbReference type="HOGENOM" id="CLU_030571_5_4_9"/>
<keyword evidence="3" id="KW-0378">Hydrolase</keyword>
<evidence type="ECO:0000256" key="3">
    <source>
        <dbReference type="ARBA" id="ARBA00022801"/>
    </source>
</evidence>
<dbReference type="EMBL" id="CP007032">
    <property type="protein sequence ID" value="AHF07462.1"/>
    <property type="molecule type" value="Genomic_DNA"/>
</dbReference>
<dbReference type="eggNOG" id="COG0491">
    <property type="taxonomic scope" value="Bacteria"/>
</dbReference>